<organism evidence="1 2">
    <name type="scientific">Saprospira grandis DSM 2844</name>
    <dbReference type="NCBI Taxonomy" id="694433"/>
    <lineage>
        <taxon>Bacteria</taxon>
        <taxon>Pseudomonadati</taxon>
        <taxon>Bacteroidota</taxon>
        <taxon>Saprospiria</taxon>
        <taxon>Saprospirales</taxon>
        <taxon>Saprospiraceae</taxon>
        <taxon>Saprospira</taxon>
    </lineage>
</organism>
<dbReference type="Proteomes" id="UP000005113">
    <property type="component" value="Unassembled WGS sequence"/>
</dbReference>
<dbReference type="HOGENOM" id="CLU_2620014_0_0_10"/>
<evidence type="ECO:0000313" key="2">
    <source>
        <dbReference type="Proteomes" id="UP000005113"/>
    </source>
</evidence>
<evidence type="ECO:0000313" key="1">
    <source>
        <dbReference type="EMBL" id="EJF53456.1"/>
    </source>
</evidence>
<dbReference type="RefSeq" id="WP_002659120.1">
    <property type="nucleotide sequence ID" value="NZ_JH719942.1"/>
</dbReference>
<name>J0XWM9_9BACT</name>
<reference evidence="2" key="1">
    <citation type="journal article" date="2012" name="Stand. Genomic Sci.">
        <title>Permanent draft genome sequence of the gliding predator Saprospira grandis strain Sa g1 (= HR1).</title>
        <authorList>
            <person name="Mavromatis K."/>
            <person name="Chertkov O."/>
            <person name="Lapidus A."/>
            <person name="Nolan M."/>
            <person name="Lucas S."/>
            <person name="Tice H."/>
            <person name="Del Rio T.G."/>
            <person name="Cheng J.F."/>
            <person name="Han C."/>
            <person name="Tapia R."/>
            <person name="Bruce D."/>
            <person name="Goodwin L.A."/>
            <person name="Pitluck S."/>
            <person name="Huntemann M."/>
            <person name="Liolios K."/>
            <person name="Pagani I."/>
            <person name="Ivanova N."/>
            <person name="Mikhailova N."/>
            <person name="Pati A."/>
            <person name="Chen A."/>
            <person name="Palaniappan K."/>
            <person name="Land M."/>
            <person name="Brambilla E.M."/>
            <person name="Rohde M."/>
            <person name="Spring S."/>
            <person name="Goker M."/>
            <person name="Detter J.C."/>
            <person name="Bristow J."/>
            <person name="Eisen J.A."/>
            <person name="Markowitz V."/>
            <person name="Hugenholtz P."/>
            <person name="Kyrpides N.C."/>
            <person name="Klenk H.P."/>
            <person name="Woyke T."/>
        </authorList>
    </citation>
    <scope>NUCLEOTIDE SEQUENCE [LARGE SCALE GENOMIC DNA]</scope>
    <source>
        <strain evidence="2">DSM 2844</strain>
    </source>
</reference>
<protein>
    <submittedName>
        <fullName evidence="1">Uncharacterized protein</fullName>
    </submittedName>
</protein>
<dbReference type="AlphaFoldDB" id="J0XWM9"/>
<accession>J0XWM9</accession>
<gene>
    <name evidence="1" type="ORF">SapgrDRAFT_1752</name>
</gene>
<proteinExistence type="predicted"/>
<dbReference type="EMBL" id="JH719942">
    <property type="protein sequence ID" value="EJF53456.1"/>
    <property type="molecule type" value="Genomic_DNA"/>
</dbReference>
<sequence>MTNISLQAALAALEQEQSLKGYQLAELEPKVEALIAMQLNKLGLLIQEQQIYYEEEDIQDDAEIDDYDWKIIPPRPLD</sequence>